<keyword evidence="3" id="KW-1185">Reference proteome</keyword>
<protein>
    <submittedName>
        <fullName evidence="2">Uncharacterized protein</fullName>
    </submittedName>
</protein>
<gene>
    <name evidence="2" type="ORF">AMTR_s00012p00262610</name>
</gene>
<organism evidence="2 3">
    <name type="scientific">Amborella trichopoda</name>
    <dbReference type="NCBI Taxonomy" id="13333"/>
    <lineage>
        <taxon>Eukaryota</taxon>
        <taxon>Viridiplantae</taxon>
        <taxon>Streptophyta</taxon>
        <taxon>Embryophyta</taxon>
        <taxon>Tracheophyta</taxon>
        <taxon>Spermatophyta</taxon>
        <taxon>Magnoliopsida</taxon>
        <taxon>Amborellales</taxon>
        <taxon>Amborellaceae</taxon>
        <taxon>Amborella</taxon>
    </lineage>
</organism>
<proteinExistence type="predicted"/>
<sequence length="87" mass="8763">MSGRTSNGELSAKGPGVETALAEGLITVVTTCSGTAIGPDDQNALKRKTRVTPLSTTVPVVSSGSPKGPLKTRSGVSQSLSSSSRFT</sequence>
<evidence type="ECO:0000313" key="2">
    <source>
        <dbReference type="EMBL" id="ERN08046.1"/>
    </source>
</evidence>
<dbReference type="AlphaFoldDB" id="W1PK60"/>
<evidence type="ECO:0000313" key="3">
    <source>
        <dbReference type="Proteomes" id="UP000017836"/>
    </source>
</evidence>
<accession>W1PK60</accession>
<reference evidence="3" key="1">
    <citation type="journal article" date="2013" name="Science">
        <title>The Amborella genome and the evolution of flowering plants.</title>
        <authorList>
            <consortium name="Amborella Genome Project"/>
        </authorList>
    </citation>
    <scope>NUCLEOTIDE SEQUENCE [LARGE SCALE GENOMIC DNA]</scope>
</reference>
<dbReference type="Proteomes" id="UP000017836">
    <property type="component" value="Unassembled WGS sequence"/>
</dbReference>
<name>W1PK60_AMBTC</name>
<dbReference type="Gramene" id="ERN08046">
    <property type="protein sequence ID" value="ERN08046"/>
    <property type="gene ID" value="AMTR_s00012p00262610"/>
</dbReference>
<feature type="compositionally biased region" description="Low complexity" evidence="1">
    <location>
        <begin position="51"/>
        <end position="87"/>
    </location>
</feature>
<evidence type="ECO:0000256" key="1">
    <source>
        <dbReference type="SAM" id="MobiDB-lite"/>
    </source>
</evidence>
<feature type="region of interest" description="Disordered" evidence="1">
    <location>
        <begin position="36"/>
        <end position="87"/>
    </location>
</feature>
<dbReference type="EMBL" id="KI393609">
    <property type="protein sequence ID" value="ERN08046.1"/>
    <property type="molecule type" value="Genomic_DNA"/>
</dbReference>
<dbReference type="HOGENOM" id="CLU_2486327_0_0_1"/>